<sequence length="433" mass="49356">MKKLLILLLFAYSFKGFGQTYFFYLSYSVPTQKYCWDGQYGWQIFGNGKVYKEQIKSKTHFVEYTEYDEYFSVPNFQTFGLTIKSTCLSKTGVSSCSGDQSKTISAATFIKNGTATLFSCEDERFAIDGFKPNVTISNSSTTPSELCAGEQLSLAAYPPGFPAEAYHWQYSLDNAVTWIDVPLNLNGKQVNEKEILDISMQELIGANHTDYINKQVLFRLGYSQNRPFTDPLTINYKPCAPVLEYFVYVGPKCYDDNIQSLDVYFDRQLRTGEQIQIIYAKNANPAIGGIFLQNKVPITKFVYDDKEQKFKYSFTELGKLENKNFFNIEYQASENGIPKGYLVSTQDPFQYVNPQKLSFTISDQKDPTCVGGNDGFIEITITSGTPPFYFYKNEQKVTPEYSNGKYYIRNLNKNNYNILVTDKSGCIDKDAND</sequence>
<keyword evidence="2" id="KW-1185">Reference proteome</keyword>
<proteinExistence type="predicted"/>
<name>A0A521AYT9_9FLAO</name>
<dbReference type="OrthoDB" id="1351861at2"/>
<dbReference type="AlphaFoldDB" id="A0A521AYT9"/>
<dbReference type="Pfam" id="PF13573">
    <property type="entry name" value="SprB"/>
    <property type="match status" value="1"/>
</dbReference>
<dbReference type="Proteomes" id="UP000319267">
    <property type="component" value="Unassembled WGS sequence"/>
</dbReference>
<dbReference type="InterPro" id="IPR025667">
    <property type="entry name" value="SprB_repeat"/>
</dbReference>
<protein>
    <submittedName>
        <fullName evidence="1">SprB repeat-containing protein</fullName>
    </submittedName>
</protein>
<evidence type="ECO:0000313" key="1">
    <source>
        <dbReference type="EMBL" id="SMO39998.1"/>
    </source>
</evidence>
<organism evidence="1 2">
    <name type="scientific">Flavobacterium nitrogenifigens</name>
    <dbReference type="NCBI Taxonomy" id="1617283"/>
    <lineage>
        <taxon>Bacteria</taxon>
        <taxon>Pseudomonadati</taxon>
        <taxon>Bacteroidota</taxon>
        <taxon>Flavobacteriia</taxon>
        <taxon>Flavobacteriales</taxon>
        <taxon>Flavobacteriaceae</taxon>
        <taxon>Flavobacterium</taxon>
    </lineage>
</organism>
<dbReference type="RefSeq" id="WP_111378505.1">
    <property type="nucleotide sequence ID" value="NZ_CP043612.1"/>
</dbReference>
<dbReference type="EMBL" id="FXTQ01000001">
    <property type="protein sequence ID" value="SMO39998.1"/>
    <property type="molecule type" value="Genomic_DNA"/>
</dbReference>
<accession>A0A521AYT9</accession>
<gene>
    <name evidence="1" type="ORF">SAMN06265220_101542</name>
</gene>
<reference evidence="1 2" key="1">
    <citation type="submission" date="2017-05" db="EMBL/GenBank/DDBJ databases">
        <authorList>
            <person name="Varghese N."/>
            <person name="Submissions S."/>
        </authorList>
    </citation>
    <scope>NUCLEOTIDE SEQUENCE [LARGE SCALE GENOMIC DNA]</scope>
    <source>
        <strain evidence="1 2">DSM 29982</strain>
    </source>
</reference>
<evidence type="ECO:0000313" key="2">
    <source>
        <dbReference type="Proteomes" id="UP000319267"/>
    </source>
</evidence>